<evidence type="ECO:0000259" key="4">
    <source>
        <dbReference type="Pfam" id="PF25990"/>
    </source>
</evidence>
<comment type="caution">
    <text evidence="5">The sequence shown here is derived from an EMBL/GenBank/DDBJ whole genome shotgun (WGS) entry which is preliminary data.</text>
</comment>
<dbReference type="InterPro" id="IPR050465">
    <property type="entry name" value="UPF0194_transport"/>
</dbReference>
<name>A0A7W1XRX8_9BACL</name>
<dbReference type="InterPro" id="IPR058636">
    <property type="entry name" value="Beta-barrel_YknX"/>
</dbReference>
<gene>
    <name evidence="5" type="ORF">H2C83_06780</name>
</gene>
<evidence type="ECO:0000313" key="5">
    <source>
        <dbReference type="EMBL" id="MBA4602025.1"/>
    </source>
</evidence>
<dbReference type="Proteomes" id="UP000538292">
    <property type="component" value="Unassembled WGS sequence"/>
</dbReference>
<keyword evidence="3" id="KW-0812">Transmembrane</keyword>
<keyword evidence="6" id="KW-1185">Reference proteome</keyword>
<keyword evidence="2" id="KW-0175">Coiled coil</keyword>
<dbReference type="EMBL" id="JACEOL010000023">
    <property type="protein sequence ID" value="MBA4602025.1"/>
    <property type="molecule type" value="Genomic_DNA"/>
</dbReference>
<evidence type="ECO:0000256" key="1">
    <source>
        <dbReference type="ARBA" id="ARBA00004196"/>
    </source>
</evidence>
<dbReference type="PANTHER" id="PTHR32347">
    <property type="entry name" value="EFFLUX SYSTEM COMPONENT YKNX-RELATED"/>
    <property type="match status" value="1"/>
</dbReference>
<keyword evidence="3" id="KW-0472">Membrane</keyword>
<dbReference type="Gene3D" id="2.40.30.170">
    <property type="match status" value="1"/>
</dbReference>
<feature type="transmembrane region" description="Helical" evidence="3">
    <location>
        <begin position="5"/>
        <end position="25"/>
    </location>
</feature>
<protein>
    <submittedName>
        <fullName evidence="5">Efflux RND transporter periplasmic adaptor subunit</fullName>
    </submittedName>
</protein>
<comment type="subcellular location">
    <subcellularLocation>
        <location evidence="1">Cell envelope</location>
    </subcellularLocation>
</comment>
<sequence length="219" mass="23730">MKRMLVNAILVLYALGMIAGAFYYFSHQSLYVHSEIAQVKADMVPIYADQTGILSQWSAEEGERVGQGKQLGAETTLFSGLNSAEEYPSPTSHPIVSPVSGVLLKSNAVVGEMVKPDRPIAFAADLSNIYILAYIDEKDIDRVEPGGKVEITLDAYKGRVFTGYVQKTGAMAGNLAESSGFSQEQTKEAQRVPVQISIDSPNNVELIPGMNAKVKIQKS</sequence>
<dbReference type="Pfam" id="PF25990">
    <property type="entry name" value="Beta-barrel_YknX"/>
    <property type="match status" value="1"/>
</dbReference>
<proteinExistence type="predicted"/>
<accession>A0A7W1XRX8</accession>
<evidence type="ECO:0000313" key="6">
    <source>
        <dbReference type="Proteomes" id="UP000538292"/>
    </source>
</evidence>
<dbReference type="GO" id="GO:0030313">
    <property type="term" value="C:cell envelope"/>
    <property type="evidence" value="ECO:0007669"/>
    <property type="project" value="UniProtKB-SubCell"/>
</dbReference>
<dbReference type="AlphaFoldDB" id="A0A7W1XRX8"/>
<feature type="domain" description="YknX-like beta-barrel" evidence="4">
    <location>
        <begin position="133"/>
        <end position="216"/>
    </location>
</feature>
<evidence type="ECO:0000256" key="3">
    <source>
        <dbReference type="SAM" id="Phobius"/>
    </source>
</evidence>
<reference evidence="5 6" key="1">
    <citation type="submission" date="2020-07" db="EMBL/GenBank/DDBJ databases">
        <title>Thermoactinomyces phylogeny.</title>
        <authorList>
            <person name="Dunlap C."/>
        </authorList>
    </citation>
    <scope>NUCLEOTIDE SEQUENCE [LARGE SCALE GENOMIC DNA]</scope>
    <source>
        <strain evidence="5 6">AMNI-1</strain>
    </source>
</reference>
<dbReference type="Gene3D" id="2.40.50.100">
    <property type="match status" value="1"/>
</dbReference>
<organism evidence="5 6">
    <name type="scientific">Thermoactinomyces mirandus</name>
    <dbReference type="NCBI Taxonomy" id="2756294"/>
    <lineage>
        <taxon>Bacteria</taxon>
        <taxon>Bacillati</taxon>
        <taxon>Bacillota</taxon>
        <taxon>Bacilli</taxon>
        <taxon>Bacillales</taxon>
        <taxon>Thermoactinomycetaceae</taxon>
        <taxon>Thermoactinomyces</taxon>
    </lineage>
</organism>
<evidence type="ECO:0000256" key="2">
    <source>
        <dbReference type="ARBA" id="ARBA00023054"/>
    </source>
</evidence>
<keyword evidence="3" id="KW-1133">Transmembrane helix</keyword>